<evidence type="ECO:0000313" key="4">
    <source>
        <dbReference type="EMBL" id="THF93930.1"/>
    </source>
</evidence>
<organism evidence="4 5">
    <name type="scientific">Camellia sinensis var. sinensis</name>
    <name type="common">China tea</name>
    <dbReference type="NCBI Taxonomy" id="542762"/>
    <lineage>
        <taxon>Eukaryota</taxon>
        <taxon>Viridiplantae</taxon>
        <taxon>Streptophyta</taxon>
        <taxon>Embryophyta</taxon>
        <taxon>Tracheophyta</taxon>
        <taxon>Spermatophyta</taxon>
        <taxon>Magnoliopsida</taxon>
        <taxon>eudicotyledons</taxon>
        <taxon>Gunneridae</taxon>
        <taxon>Pentapetalae</taxon>
        <taxon>asterids</taxon>
        <taxon>Ericales</taxon>
        <taxon>Theaceae</taxon>
        <taxon>Camellia</taxon>
    </lineage>
</organism>
<dbReference type="FunFam" id="1.25.70.10:FF:000001">
    <property type="entry name" value="Mitochondrial transcription termination factor-like"/>
    <property type="match status" value="1"/>
</dbReference>
<dbReference type="Proteomes" id="UP000306102">
    <property type="component" value="Unassembled WGS sequence"/>
</dbReference>
<accession>A0A4S4CVI5</accession>
<dbReference type="PANTHER" id="PTHR13068">
    <property type="entry name" value="CGI-12 PROTEIN-RELATED"/>
    <property type="match status" value="1"/>
</dbReference>
<dbReference type="Pfam" id="PF02536">
    <property type="entry name" value="mTERF"/>
    <property type="match status" value="2"/>
</dbReference>
<keyword evidence="5" id="KW-1185">Reference proteome</keyword>
<evidence type="ECO:0000256" key="2">
    <source>
        <dbReference type="ARBA" id="ARBA00022472"/>
    </source>
</evidence>
<keyword evidence="3" id="KW-0809">Transit peptide</keyword>
<reference evidence="4 5" key="1">
    <citation type="journal article" date="2018" name="Proc. Natl. Acad. Sci. U.S.A.">
        <title>Draft genome sequence of Camellia sinensis var. sinensis provides insights into the evolution of the tea genome and tea quality.</title>
        <authorList>
            <person name="Wei C."/>
            <person name="Yang H."/>
            <person name="Wang S."/>
            <person name="Zhao J."/>
            <person name="Liu C."/>
            <person name="Gao L."/>
            <person name="Xia E."/>
            <person name="Lu Y."/>
            <person name="Tai Y."/>
            <person name="She G."/>
            <person name="Sun J."/>
            <person name="Cao H."/>
            <person name="Tong W."/>
            <person name="Gao Q."/>
            <person name="Li Y."/>
            <person name="Deng W."/>
            <person name="Jiang X."/>
            <person name="Wang W."/>
            <person name="Chen Q."/>
            <person name="Zhang S."/>
            <person name="Li H."/>
            <person name="Wu J."/>
            <person name="Wang P."/>
            <person name="Li P."/>
            <person name="Shi C."/>
            <person name="Zheng F."/>
            <person name="Jian J."/>
            <person name="Huang B."/>
            <person name="Shan D."/>
            <person name="Shi M."/>
            <person name="Fang C."/>
            <person name="Yue Y."/>
            <person name="Li F."/>
            <person name="Li D."/>
            <person name="Wei S."/>
            <person name="Han B."/>
            <person name="Jiang C."/>
            <person name="Yin Y."/>
            <person name="Xia T."/>
            <person name="Zhang Z."/>
            <person name="Bennetzen J.L."/>
            <person name="Zhao S."/>
            <person name="Wan X."/>
        </authorList>
    </citation>
    <scope>NUCLEOTIDE SEQUENCE [LARGE SCALE GENOMIC DNA]</scope>
    <source>
        <strain evidence="5">cv. Shuchazao</strain>
        <tissue evidence="4">Leaf</tissue>
    </source>
</reference>
<dbReference type="GO" id="GO:0003676">
    <property type="term" value="F:nucleic acid binding"/>
    <property type="evidence" value="ECO:0007669"/>
    <property type="project" value="InterPro"/>
</dbReference>
<proteinExistence type="inferred from homology"/>
<dbReference type="GO" id="GO:0006353">
    <property type="term" value="P:DNA-templated transcription termination"/>
    <property type="evidence" value="ECO:0007669"/>
    <property type="project" value="UniProtKB-KW"/>
</dbReference>
<evidence type="ECO:0000313" key="5">
    <source>
        <dbReference type="Proteomes" id="UP000306102"/>
    </source>
</evidence>
<keyword evidence="2" id="KW-0804">Transcription</keyword>
<keyword evidence="2" id="KW-0806">Transcription termination</keyword>
<gene>
    <name evidence="4" type="ORF">TEA_017620</name>
</gene>
<dbReference type="SMART" id="SM00733">
    <property type="entry name" value="Mterf"/>
    <property type="match status" value="6"/>
</dbReference>
<comment type="similarity">
    <text evidence="1">Belongs to the mTERF family.</text>
</comment>
<comment type="caution">
    <text evidence="4">The sequence shown here is derived from an EMBL/GenBank/DDBJ whole genome shotgun (WGS) entry which is preliminary data.</text>
</comment>
<dbReference type="Gene3D" id="1.25.70.10">
    <property type="entry name" value="Transcription termination factor 3, mitochondrial"/>
    <property type="match status" value="1"/>
</dbReference>
<dbReference type="PANTHER" id="PTHR13068:SF133">
    <property type="entry name" value="MITOCHONDRIAL TRANSCRIPTION TERMINATION FACTOR FAMILY PROTEIN"/>
    <property type="match status" value="1"/>
</dbReference>
<dbReference type="AlphaFoldDB" id="A0A4S4CVI5"/>
<evidence type="ECO:0000256" key="1">
    <source>
        <dbReference type="ARBA" id="ARBA00007692"/>
    </source>
</evidence>
<keyword evidence="2" id="KW-0805">Transcription regulation</keyword>
<evidence type="ECO:0000256" key="3">
    <source>
        <dbReference type="ARBA" id="ARBA00022946"/>
    </source>
</evidence>
<dbReference type="EMBL" id="SDRB02013825">
    <property type="protein sequence ID" value="THF93930.1"/>
    <property type="molecule type" value="Genomic_DNA"/>
</dbReference>
<sequence>MFSVFLSIKLFPIQKITIDSTTPLFFLYKKPLFLRPISSKSSTNQYSFALSSLINSSGLCPQAALSPETLKKSISSGKSSIEYSFSVSYLIHSCGLSPESAISASEKVKFESPEKPDSVLNLLTTHGFTNAQITNLVRRRPVLLLANPEKTLSPKLEFFQSIGVSRTDLARTLSSNPTLLTRSLENQIIPSYNFLKGVVQSDKKVVSALKRTSWIFLEDHKKNIVPNIAVLREDEVPESSIALLLTHFPEAIMQKHDQFREIVNEVKTMGFNPLKSTFVLAVHAISGKGNKSIWDRCYEAYRKWGWSNDEIHLAFKKHPHCMILSEKKITRAMDFFVNKMGWNSKMIARCPVVLFFSLEKRIIPRCSVIQVLSVKGLIKKDLSLSSVLLPVEKCFLERFVTKYEEEVPELLSVYQGKLFTSPLESVGDDFALGSLNWFKKDVVDVST</sequence>
<dbReference type="InterPro" id="IPR003690">
    <property type="entry name" value="MTERF"/>
</dbReference>
<dbReference type="InterPro" id="IPR038538">
    <property type="entry name" value="MTERF_sf"/>
</dbReference>
<name>A0A4S4CVI5_CAMSN</name>
<protein>
    <submittedName>
        <fullName evidence="4">Uncharacterized protein</fullName>
    </submittedName>
</protein>